<comment type="caution">
    <text evidence="1">The sequence shown here is derived from an EMBL/GenBank/DDBJ whole genome shotgun (WGS) entry which is preliminary data.</text>
</comment>
<dbReference type="Proteomes" id="UP000593575">
    <property type="component" value="Unassembled WGS sequence"/>
</dbReference>
<organism evidence="1 2">
    <name type="scientific">Gossypium armourianum</name>
    <dbReference type="NCBI Taxonomy" id="34283"/>
    <lineage>
        <taxon>Eukaryota</taxon>
        <taxon>Viridiplantae</taxon>
        <taxon>Streptophyta</taxon>
        <taxon>Embryophyta</taxon>
        <taxon>Tracheophyta</taxon>
        <taxon>Spermatophyta</taxon>
        <taxon>Magnoliopsida</taxon>
        <taxon>eudicotyledons</taxon>
        <taxon>Gunneridae</taxon>
        <taxon>Pentapetalae</taxon>
        <taxon>rosids</taxon>
        <taxon>malvids</taxon>
        <taxon>Malvales</taxon>
        <taxon>Malvaceae</taxon>
        <taxon>Malvoideae</taxon>
        <taxon>Gossypium</taxon>
    </lineage>
</organism>
<dbReference type="EMBL" id="JABFAE010000001">
    <property type="protein sequence ID" value="MBA0820958.1"/>
    <property type="molecule type" value="Genomic_DNA"/>
</dbReference>
<name>A0A7J9IGE8_9ROSI</name>
<evidence type="ECO:0000313" key="2">
    <source>
        <dbReference type="Proteomes" id="UP000593575"/>
    </source>
</evidence>
<proteinExistence type="predicted"/>
<evidence type="ECO:0000313" key="1">
    <source>
        <dbReference type="EMBL" id="MBA0820958.1"/>
    </source>
</evidence>
<accession>A0A7J9IGE8</accession>
<sequence>MYPITILQVIFPQAITFQDSHQTVSLEIPGSVAIGFLLHATDLIPRREFQSLKLQSSALHLVLL</sequence>
<reference evidence="1 2" key="1">
    <citation type="journal article" date="2019" name="Genome Biol. Evol.">
        <title>Insights into the evolution of the New World diploid cottons (Gossypium, subgenus Houzingenia) based on genome sequencing.</title>
        <authorList>
            <person name="Grover C.E."/>
            <person name="Arick M.A. 2nd"/>
            <person name="Thrash A."/>
            <person name="Conover J.L."/>
            <person name="Sanders W.S."/>
            <person name="Peterson D.G."/>
            <person name="Frelichowski J.E."/>
            <person name="Scheffler J.A."/>
            <person name="Scheffler B.E."/>
            <person name="Wendel J.F."/>
        </authorList>
    </citation>
    <scope>NUCLEOTIDE SEQUENCE [LARGE SCALE GENOMIC DNA]</scope>
    <source>
        <strain evidence="1">6</strain>
        <tissue evidence="1">Leaf</tissue>
    </source>
</reference>
<keyword evidence="2" id="KW-1185">Reference proteome</keyword>
<dbReference type="AlphaFoldDB" id="A0A7J9IGE8"/>
<gene>
    <name evidence="1" type="ORF">Goarm_017844</name>
</gene>
<protein>
    <submittedName>
        <fullName evidence="1">Uncharacterized protein</fullName>
    </submittedName>
</protein>